<keyword evidence="2" id="KW-0326">Glycosidase</keyword>
<organism evidence="5">
    <name type="scientific">hydrothermal vent metagenome</name>
    <dbReference type="NCBI Taxonomy" id="652676"/>
    <lineage>
        <taxon>unclassified sequences</taxon>
        <taxon>metagenomes</taxon>
        <taxon>ecological metagenomes</taxon>
    </lineage>
</organism>
<dbReference type="EMBL" id="UOEP01000189">
    <property type="protein sequence ID" value="VAW23236.1"/>
    <property type="molecule type" value="Genomic_DNA"/>
</dbReference>
<dbReference type="InterPro" id="IPR013529">
    <property type="entry name" value="Glyco_hydro_42_N"/>
</dbReference>
<evidence type="ECO:0008006" key="6">
    <source>
        <dbReference type="Google" id="ProtNLM"/>
    </source>
</evidence>
<dbReference type="Pfam" id="PF16116">
    <property type="entry name" value="DUF4832"/>
    <property type="match status" value="1"/>
</dbReference>
<dbReference type="SUPFAM" id="SSF51445">
    <property type="entry name" value="(Trans)glycosidases"/>
    <property type="match status" value="1"/>
</dbReference>
<dbReference type="AlphaFoldDB" id="A0A3B0UU16"/>
<protein>
    <recommendedName>
        <fullName evidence="6">DUF4832 domain-containing protein</fullName>
    </recommendedName>
</protein>
<evidence type="ECO:0000256" key="1">
    <source>
        <dbReference type="ARBA" id="ARBA00022801"/>
    </source>
</evidence>
<sequence>MKNIVPLIISTLIITFFIQIPFNAVSQIPDGVIAFSPEEIDDVLVNPGIGFMTFQRFNGDELNEGNGWTEGFPIEYQAFDGDLTNKDHPATTIAYFRVYWKFIEPEKGKYRWDLLDQALDSAVSRGQSLLIRIAPYGTGDERDVPGWYREMVGSNKEWKYKNPVNKWAVDPEDPRYAEYFGKLIRAMGKRYDGHPYLEAVDLSIVGAWGEGAGSELLSKNTMEELVDAYTESFRKTPLIALLMDEKTNKYANSFGNVGWRVDCIGDLGFWADSQNGWTHMYDFYPQEIIKCGLRDTWETAPLSFEICGTFRSWKEKQGYGREDVEYIFNESLKWHISSFNAKSSPVPEEWQGLVDEWLKKMGYRFVLRRFTYPESVRKNGKLWYKTWWENKGVAPIYKDYLLAFRLKSDKGELVYTTDADIRAWMPGDNIYDDAIFIPIDFPTGEYEIQVAILGVQDRQPKVKLAIGGMTDDGWYKLGEVKVVD</sequence>
<dbReference type="GO" id="GO:0005975">
    <property type="term" value="P:carbohydrate metabolic process"/>
    <property type="evidence" value="ECO:0007669"/>
    <property type="project" value="InterPro"/>
</dbReference>
<gene>
    <name evidence="5" type="ORF">MNBD_BACTEROID01-1884</name>
</gene>
<dbReference type="GO" id="GO:0004565">
    <property type="term" value="F:beta-galactosidase activity"/>
    <property type="evidence" value="ECO:0007669"/>
    <property type="project" value="InterPro"/>
</dbReference>
<evidence type="ECO:0000259" key="4">
    <source>
        <dbReference type="Pfam" id="PF16116"/>
    </source>
</evidence>
<dbReference type="InterPro" id="IPR032267">
    <property type="entry name" value="DUF4832"/>
</dbReference>
<reference evidence="5" key="1">
    <citation type="submission" date="2018-06" db="EMBL/GenBank/DDBJ databases">
        <authorList>
            <person name="Zhirakovskaya E."/>
        </authorList>
    </citation>
    <scope>NUCLEOTIDE SEQUENCE</scope>
</reference>
<evidence type="ECO:0000313" key="5">
    <source>
        <dbReference type="EMBL" id="VAW23236.1"/>
    </source>
</evidence>
<proteinExistence type="predicted"/>
<name>A0A3B0UU16_9ZZZZ</name>
<keyword evidence="1" id="KW-0378">Hydrolase</keyword>
<accession>A0A3B0UU16</accession>
<dbReference type="Gene3D" id="3.20.20.80">
    <property type="entry name" value="Glycosidases"/>
    <property type="match status" value="1"/>
</dbReference>
<dbReference type="InterPro" id="IPR017853">
    <property type="entry name" value="GH"/>
</dbReference>
<evidence type="ECO:0000259" key="3">
    <source>
        <dbReference type="Pfam" id="PF02449"/>
    </source>
</evidence>
<feature type="domain" description="DUF4832" evidence="4">
    <location>
        <begin position="327"/>
        <end position="458"/>
    </location>
</feature>
<feature type="domain" description="Glycoside hydrolase family 42 N-terminal" evidence="3">
    <location>
        <begin position="93"/>
        <end position="201"/>
    </location>
</feature>
<evidence type="ECO:0000256" key="2">
    <source>
        <dbReference type="ARBA" id="ARBA00023295"/>
    </source>
</evidence>
<dbReference type="GO" id="GO:0009341">
    <property type="term" value="C:beta-galactosidase complex"/>
    <property type="evidence" value="ECO:0007669"/>
    <property type="project" value="InterPro"/>
</dbReference>
<dbReference type="Pfam" id="PF02449">
    <property type="entry name" value="Glyco_hydro_42"/>
    <property type="match status" value="1"/>
</dbReference>